<dbReference type="AlphaFoldDB" id="A0A4Q9MVI9"/>
<evidence type="ECO:0000313" key="2">
    <source>
        <dbReference type="EMBL" id="TBU30481.1"/>
    </source>
</evidence>
<name>A0A4Q9MVI9_9APHY</name>
<dbReference type="EMBL" id="ML143405">
    <property type="protein sequence ID" value="TBU30481.1"/>
    <property type="molecule type" value="Genomic_DNA"/>
</dbReference>
<proteinExistence type="predicted"/>
<gene>
    <name evidence="2" type="ORF">BD311DRAFT_805344</name>
</gene>
<reference evidence="2" key="1">
    <citation type="submission" date="2019-01" db="EMBL/GenBank/DDBJ databases">
        <title>Draft genome sequences of three monokaryotic isolates of the white-rot basidiomycete fungus Dichomitus squalens.</title>
        <authorList>
            <consortium name="DOE Joint Genome Institute"/>
            <person name="Lopez S.C."/>
            <person name="Andreopoulos B."/>
            <person name="Pangilinan J."/>
            <person name="Lipzen A."/>
            <person name="Riley R."/>
            <person name="Ahrendt S."/>
            <person name="Ng V."/>
            <person name="Barry K."/>
            <person name="Daum C."/>
            <person name="Grigoriev I.V."/>
            <person name="Hilden K.S."/>
            <person name="Makela M.R."/>
            <person name="de Vries R.P."/>
        </authorList>
    </citation>
    <scope>NUCLEOTIDE SEQUENCE [LARGE SCALE GENOMIC DNA]</scope>
    <source>
        <strain evidence="2">OM18370.1</strain>
    </source>
</reference>
<protein>
    <submittedName>
        <fullName evidence="2">Uncharacterized protein</fullName>
    </submittedName>
</protein>
<evidence type="ECO:0000256" key="1">
    <source>
        <dbReference type="SAM" id="MobiDB-lite"/>
    </source>
</evidence>
<dbReference type="Proteomes" id="UP000292957">
    <property type="component" value="Unassembled WGS sequence"/>
</dbReference>
<sequence>MSASPSNPGQYAQHSPTGEYVQKQSIPKSVARAIPKHDAERANARRRLLLRALKKAKAACPPFTTVPLPATTKAEVDDGRLRRLRLLLLPQKRSLMPYTPSKSD</sequence>
<feature type="region of interest" description="Disordered" evidence="1">
    <location>
        <begin position="1"/>
        <end position="42"/>
    </location>
</feature>
<accession>A0A4Q9MVI9</accession>
<feature type="compositionally biased region" description="Polar residues" evidence="1">
    <location>
        <begin position="1"/>
        <end position="27"/>
    </location>
</feature>
<organism evidence="2">
    <name type="scientific">Dichomitus squalens</name>
    <dbReference type="NCBI Taxonomy" id="114155"/>
    <lineage>
        <taxon>Eukaryota</taxon>
        <taxon>Fungi</taxon>
        <taxon>Dikarya</taxon>
        <taxon>Basidiomycota</taxon>
        <taxon>Agaricomycotina</taxon>
        <taxon>Agaricomycetes</taxon>
        <taxon>Polyporales</taxon>
        <taxon>Polyporaceae</taxon>
        <taxon>Dichomitus</taxon>
    </lineage>
</organism>